<dbReference type="EMBL" id="FOFD01000004">
    <property type="protein sequence ID" value="SER13809.1"/>
    <property type="molecule type" value="Genomic_DNA"/>
</dbReference>
<organism evidence="1 2">
    <name type="scientific">Natrinema salaciae</name>
    <dbReference type="NCBI Taxonomy" id="1186196"/>
    <lineage>
        <taxon>Archaea</taxon>
        <taxon>Methanobacteriati</taxon>
        <taxon>Methanobacteriota</taxon>
        <taxon>Stenosarchaea group</taxon>
        <taxon>Halobacteria</taxon>
        <taxon>Halobacteriales</taxon>
        <taxon>Natrialbaceae</taxon>
        <taxon>Natrinema</taxon>
    </lineage>
</organism>
<proteinExistence type="predicted"/>
<reference evidence="2" key="1">
    <citation type="submission" date="2016-10" db="EMBL/GenBank/DDBJ databases">
        <authorList>
            <person name="Varghese N."/>
            <person name="Submissions S."/>
        </authorList>
    </citation>
    <scope>NUCLEOTIDE SEQUENCE [LARGE SCALE GENOMIC DNA]</scope>
    <source>
        <strain evidence="2">DSM 25055</strain>
    </source>
</reference>
<evidence type="ECO:0000313" key="2">
    <source>
        <dbReference type="Proteomes" id="UP000199114"/>
    </source>
</evidence>
<sequence length="35" mass="4076">MTASWTDLFDRGAEYDGDLERIRTELEAIREDDDA</sequence>
<dbReference type="Proteomes" id="UP000199114">
    <property type="component" value="Unassembled WGS sequence"/>
</dbReference>
<dbReference type="STRING" id="1186196.SAMN04489841_3051"/>
<name>A0A1H9LRB8_9EURY</name>
<keyword evidence="2" id="KW-1185">Reference proteome</keyword>
<gene>
    <name evidence="1" type="ORF">SAMN04489841_3051</name>
</gene>
<protein>
    <submittedName>
        <fullName evidence="1">Uncharacterized protein</fullName>
    </submittedName>
</protein>
<evidence type="ECO:0000313" key="1">
    <source>
        <dbReference type="EMBL" id="SER13809.1"/>
    </source>
</evidence>
<dbReference type="AlphaFoldDB" id="A0A1H9LRB8"/>
<accession>A0A1H9LRB8</accession>